<evidence type="ECO:0000256" key="13">
    <source>
        <dbReference type="RuleBase" id="RU003785"/>
    </source>
</evidence>
<accession>A0AAE4ZBP3</accession>
<evidence type="ECO:0000256" key="4">
    <source>
        <dbReference type="ARBA" id="ARBA00022679"/>
    </source>
</evidence>
<dbReference type="InterPro" id="IPR018022">
    <property type="entry name" value="IPT"/>
</dbReference>
<dbReference type="Proteomes" id="UP000702544">
    <property type="component" value="Unassembled WGS sequence"/>
</dbReference>
<evidence type="ECO:0000313" key="14">
    <source>
        <dbReference type="EMBL" id="NIR76026.1"/>
    </source>
</evidence>
<dbReference type="PANTHER" id="PTHR11088">
    <property type="entry name" value="TRNA DIMETHYLALLYLTRANSFERASE"/>
    <property type="match status" value="1"/>
</dbReference>
<protein>
    <recommendedName>
        <fullName evidence="10">tRNA dimethylallyltransferase</fullName>
        <ecNumber evidence="10">2.5.1.75</ecNumber>
    </recommendedName>
    <alternativeName>
        <fullName evidence="10">Dimethylallyl diphosphate:tRNA dimethylallyltransferase</fullName>
        <shortName evidence="10">DMAPP:tRNA dimethylallyltransferase</shortName>
        <shortName evidence="10">DMATase</shortName>
    </alternativeName>
    <alternativeName>
        <fullName evidence="10">Isopentenyl-diphosphate:tRNA isopentenyltransferase</fullName>
        <shortName evidence="10">IPP transferase</shortName>
        <shortName evidence="10">IPPT</shortName>
        <shortName evidence="10">IPTase</shortName>
    </alternativeName>
</protein>
<gene>
    <name evidence="10 14" type="primary">miaA</name>
    <name evidence="14" type="ORF">GWO12_13105</name>
</gene>
<comment type="caution">
    <text evidence="10">Lacks conserved residue(s) required for the propagation of feature annotation.</text>
</comment>
<name>A0AAE4ZBP3_9BACT</name>
<dbReference type="InterPro" id="IPR027417">
    <property type="entry name" value="P-loop_NTPase"/>
</dbReference>
<comment type="similarity">
    <text evidence="3 10 13">Belongs to the IPP transferase family.</text>
</comment>
<evidence type="ECO:0000256" key="10">
    <source>
        <dbReference type="HAMAP-Rule" id="MF_00185"/>
    </source>
</evidence>
<dbReference type="Gene3D" id="3.40.50.300">
    <property type="entry name" value="P-loop containing nucleotide triphosphate hydrolases"/>
    <property type="match status" value="1"/>
</dbReference>
<evidence type="ECO:0000313" key="15">
    <source>
        <dbReference type="Proteomes" id="UP000702544"/>
    </source>
</evidence>
<evidence type="ECO:0000256" key="5">
    <source>
        <dbReference type="ARBA" id="ARBA00022694"/>
    </source>
</evidence>
<evidence type="ECO:0000256" key="8">
    <source>
        <dbReference type="ARBA" id="ARBA00022842"/>
    </source>
</evidence>
<dbReference type="GO" id="GO:0006400">
    <property type="term" value="P:tRNA modification"/>
    <property type="evidence" value="ECO:0007669"/>
    <property type="project" value="TreeGrafter"/>
</dbReference>
<feature type="site" description="Interaction with substrate tRNA" evidence="10">
    <location>
        <position position="127"/>
    </location>
</feature>
<sequence length="322" mass="35477">MTQPAAARALVITGPTGSGKSDLAVAVAEAIGGAIISADSRQIYRDMEIGTASPSPRQRARVPHFGLDLLAPTESYSAGRFARDAWSWIEEIEESGAVPIIAGGTGFFIRALLDPLGPEPRVDRERRAELRHYLAGLAPDELERWLVRLDPERASQLAGEGGGQRLGRSLEVTLLSGRPHSSWLERPPPTARLEARVFCLELPREALYRRLDARFDRMLAEGLLDEVRRLVERYGPEAPGLDSVGYAELVRHLRGACSLEEAIEEAKRKTRRLAKRQLTWFRHQLPEGTVRLDATHPAEELVAQVVGAWRGSAPDARSADHG</sequence>
<dbReference type="HAMAP" id="MF_00185">
    <property type="entry name" value="IPP_trans"/>
    <property type="match status" value="1"/>
</dbReference>
<feature type="region of interest" description="Interaction with substrate tRNA" evidence="10">
    <location>
        <begin position="164"/>
        <end position="168"/>
    </location>
</feature>
<dbReference type="Gene3D" id="1.10.20.140">
    <property type="match status" value="1"/>
</dbReference>
<comment type="catalytic activity">
    <reaction evidence="9 10 11">
        <text>adenosine(37) in tRNA + dimethylallyl diphosphate = N(6)-dimethylallyladenosine(37) in tRNA + diphosphate</text>
        <dbReference type="Rhea" id="RHEA:26482"/>
        <dbReference type="Rhea" id="RHEA-COMP:10162"/>
        <dbReference type="Rhea" id="RHEA-COMP:10375"/>
        <dbReference type="ChEBI" id="CHEBI:33019"/>
        <dbReference type="ChEBI" id="CHEBI:57623"/>
        <dbReference type="ChEBI" id="CHEBI:74411"/>
        <dbReference type="ChEBI" id="CHEBI:74415"/>
        <dbReference type="EC" id="2.5.1.75"/>
    </reaction>
</comment>
<comment type="function">
    <text evidence="2 10 12">Catalyzes the transfer of a dimethylallyl group onto the adenine at position 37 in tRNAs that read codons beginning with uridine, leading to the formation of N6-(dimethylallyl)adenosine (i(6)A).</text>
</comment>
<keyword evidence="5 10" id="KW-0819">tRNA processing</keyword>
<feature type="region of interest" description="Interaction with substrate tRNA" evidence="10">
    <location>
        <begin position="39"/>
        <end position="42"/>
    </location>
</feature>
<dbReference type="PANTHER" id="PTHR11088:SF60">
    <property type="entry name" value="TRNA DIMETHYLALLYLTRANSFERASE"/>
    <property type="match status" value="1"/>
</dbReference>
<dbReference type="GO" id="GO:0005524">
    <property type="term" value="F:ATP binding"/>
    <property type="evidence" value="ECO:0007669"/>
    <property type="project" value="UniProtKB-UniRule"/>
</dbReference>
<proteinExistence type="inferred from homology"/>
<feature type="binding site" evidence="10">
    <location>
        <begin position="16"/>
        <end position="21"/>
    </location>
    <ligand>
        <name>substrate</name>
    </ligand>
</feature>
<dbReference type="Pfam" id="PF01715">
    <property type="entry name" value="IPPT"/>
    <property type="match status" value="1"/>
</dbReference>
<dbReference type="EMBL" id="JAACAK010000112">
    <property type="protein sequence ID" value="NIR76026.1"/>
    <property type="molecule type" value="Genomic_DNA"/>
</dbReference>
<dbReference type="GO" id="GO:0052381">
    <property type="term" value="F:tRNA dimethylallyltransferase activity"/>
    <property type="evidence" value="ECO:0007669"/>
    <property type="project" value="UniProtKB-UniRule"/>
</dbReference>
<evidence type="ECO:0000256" key="3">
    <source>
        <dbReference type="ARBA" id="ARBA00005842"/>
    </source>
</evidence>
<dbReference type="SUPFAM" id="SSF52540">
    <property type="entry name" value="P-loop containing nucleoside triphosphate hydrolases"/>
    <property type="match status" value="2"/>
</dbReference>
<evidence type="ECO:0000256" key="11">
    <source>
        <dbReference type="RuleBase" id="RU003783"/>
    </source>
</evidence>
<reference evidence="14 15" key="1">
    <citation type="submission" date="2020-01" db="EMBL/GenBank/DDBJ databases">
        <title>Genomes assembled from Gulf of Kutch pelagic sediment metagenomes.</title>
        <authorList>
            <person name="Chandrashekar M."/>
            <person name="Mahajan M.S."/>
            <person name="Dave K.J."/>
            <person name="Vatsa P."/>
            <person name="Nathani N.M."/>
        </authorList>
    </citation>
    <scope>NUCLEOTIDE SEQUENCE [LARGE SCALE GENOMIC DNA]</scope>
    <source>
        <strain evidence="14">KS3-K002</strain>
    </source>
</reference>
<keyword evidence="4 10" id="KW-0808">Transferase</keyword>
<feature type="binding site" evidence="10">
    <location>
        <begin position="14"/>
        <end position="21"/>
    </location>
    <ligand>
        <name>ATP</name>
        <dbReference type="ChEBI" id="CHEBI:30616"/>
    </ligand>
</feature>
<organism evidence="14 15">
    <name type="scientific">Candidatus Kutchimonas denitrificans</name>
    <dbReference type="NCBI Taxonomy" id="3056748"/>
    <lineage>
        <taxon>Bacteria</taxon>
        <taxon>Pseudomonadati</taxon>
        <taxon>Gemmatimonadota</taxon>
        <taxon>Gemmatimonadia</taxon>
        <taxon>Candidatus Palauibacterales</taxon>
        <taxon>Candidatus Palauibacteraceae</taxon>
        <taxon>Candidatus Kutchimonas</taxon>
    </lineage>
</organism>
<evidence type="ECO:0000256" key="12">
    <source>
        <dbReference type="RuleBase" id="RU003784"/>
    </source>
</evidence>
<evidence type="ECO:0000256" key="2">
    <source>
        <dbReference type="ARBA" id="ARBA00003213"/>
    </source>
</evidence>
<dbReference type="NCBIfam" id="TIGR00174">
    <property type="entry name" value="miaA"/>
    <property type="match status" value="1"/>
</dbReference>
<evidence type="ECO:0000256" key="7">
    <source>
        <dbReference type="ARBA" id="ARBA00022840"/>
    </source>
</evidence>
<dbReference type="EC" id="2.5.1.75" evidence="10"/>
<evidence type="ECO:0000256" key="6">
    <source>
        <dbReference type="ARBA" id="ARBA00022741"/>
    </source>
</evidence>
<evidence type="ECO:0000256" key="9">
    <source>
        <dbReference type="ARBA" id="ARBA00049563"/>
    </source>
</evidence>
<comment type="caution">
    <text evidence="14">The sequence shown here is derived from an EMBL/GenBank/DDBJ whole genome shotgun (WGS) entry which is preliminary data.</text>
</comment>
<evidence type="ECO:0000256" key="1">
    <source>
        <dbReference type="ARBA" id="ARBA00001946"/>
    </source>
</evidence>
<feature type="site" description="Interaction with substrate tRNA" evidence="10">
    <location>
        <position position="105"/>
    </location>
</feature>
<comment type="subunit">
    <text evidence="10">Monomer.</text>
</comment>
<keyword evidence="8 10" id="KW-0460">Magnesium</keyword>
<keyword evidence="6 10" id="KW-0547">Nucleotide-binding</keyword>
<dbReference type="AlphaFoldDB" id="A0AAE4ZBP3"/>
<comment type="cofactor">
    <cofactor evidence="1 10">
        <name>Mg(2+)</name>
        <dbReference type="ChEBI" id="CHEBI:18420"/>
    </cofactor>
</comment>
<dbReference type="InterPro" id="IPR039657">
    <property type="entry name" value="Dimethylallyltransferase"/>
</dbReference>
<keyword evidence="7 10" id="KW-0067">ATP-binding</keyword>